<dbReference type="Gene3D" id="3.40.50.300">
    <property type="entry name" value="P-loop containing nucleotide triphosphate hydrolases"/>
    <property type="match status" value="1"/>
</dbReference>
<dbReference type="SUPFAM" id="SSF52540">
    <property type="entry name" value="P-loop containing nucleoside triphosphate hydrolases"/>
    <property type="match status" value="1"/>
</dbReference>
<protein>
    <submittedName>
        <fullName evidence="4">Golgin subfamily A member 6-like protein 22</fullName>
    </submittedName>
</protein>
<keyword evidence="2" id="KW-0342">GTP-binding</keyword>
<dbReference type="CDD" id="cd00154">
    <property type="entry name" value="Rab"/>
    <property type="match status" value="1"/>
</dbReference>
<evidence type="ECO:0000256" key="2">
    <source>
        <dbReference type="ARBA" id="ARBA00023134"/>
    </source>
</evidence>
<feature type="region of interest" description="Disordered" evidence="3">
    <location>
        <begin position="565"/>
        <end position="611"/>
    </location>
</feature>
<comment type="caution">
    <text evidence="4">The sequence shown here is derived from an EMBL/GenBank/DDBJ whole genome shotgun (WGS) entry which is preliminary data.</text>
</comment>
<dbReference type="PROSITE" id="PS51417">
    <property type="entry name" value="ARF"/>
    <property type="match status" value="1"/>
</dbReference>
<evidence type="ECO:0000313" key="5">
    <source>
        <dbReference type="Proteomes" id="UP001369086"/>
    </source>
</evidence>
<dbReference type="PANTHER" id="PTHR47977">
    <property type="entry name" value="RAS-RELATED PROTEIN RAB"/>
    <property type="match status" value="1"/>
</dbReference>
<dbReference type="SMART" id="SM00175">
    <property type="entry name" value="RAB"/>
    <property type="match status" value="1"/>
</dbReference>
<organism evidence="4 5">
    <name type="scientific">Huso huso</name>
    <name type="common">Beluga</name>
    <name type="synonym">Acipenser huso</name>
    <dbReference type="NCBI Taxonomy" id="61971"/>
    <lineage>
        <taxon>Eukaryota</taxon>
        <taxon>Metazoa</taxon>
        <taxon>Chordata</taxon>
        <taxon>Craniata</taxon>
        <taxon>Vertebrata</taxon>
        <taxon>Euteleostomi</taxon>
        <taxon>Actinopterygii</taxon>
        <taxon>Chondrostei</taxon>
        <taxon>Acipenseriformes</taxon>
        <taxon>Acipenseridae</taxon>
        <taxon>Huso</taxon>
    </lineage>
</organism>
<evidence type="ECO:0000313" key="4">
    <source>
        <dbReference type="EMBL" id="KAK6471981.1"/>
    </source>
</evidence>
<dbReference type="SMART" id="SM00173">
    <property type="entry name" value="RAS"/>
    <property type="match status" value="1"/>
</dbReference>
<dbReference type="NCBIfam" id="TIGR00231">
    <property type="entry name" value="small_GTP"/>
    <property type="match status" value="1"/>
</dbReference>
<evidence type="ECO:0000256" key="1">
    <source>
        <dbReference type="ARBA" id="ARBA00022741"/>
    </source>
</evidence>
<reference evidence="4 5" key="1">
    <citation type="submission" date="2021-05" db="EMBL/GenBank/DDBJ databases">
        <authorList>
            <person name="Zahm M."/>
            <person name="Klopp C."/>
            <person name="Cabau C."/>
            <person name="Kuhl H."/>
            <person name="Suciu R."/>
            <person name="Ciorpac M."/>
            <person name="Holostenco D."/>
            <person name="Gessner J."/>
            <person name="Wuertz S."/>
            <person name="Hohne C."/>
            <person name="Stock M."/>
            <person name="Gislard M."/>
            <person name="Lluch J."/>
            <person name="Milhes M."/>
            <person name="Lampietro C."/>
            <person name="Lopez Roques C."/>
            <person name="Donnadieu C."/>
            <person name="Du K."/>
            <person name="Schartl M."/>
            <person name="Guiguen Y."/>
        </authorList>
    </citation>
    <scope>NUCLEOTIDE SEQUENCE [LARGE SCALE GENOMIC DNA]</scope>
    <source>
        <strain evidence="4">Hh-F2</strain>
        <tissue evidence="4">Blood</tissue>
    </source>
</reference>
<name>A0ABR0YHT9_HUSHU</name>
<gene>
    <name evidence="4" type="ORF">HHUSO_G28985</name>
</gene>
<feature type="region of interest" description="Disordered" evidence="3">
    <location>
        <begin position="784"/>
        <end position="810"/>
    </location>
</feature>
<sequence>MEEGDKRKQKEEVPREEVTLQLKEVLHEEVKPIEQDGMVLREEVSETKQEGKPLTKEIKEPEHGHEGVSEKQHGGEEPREEVNENQQEEERSEVVERGARAAEITSKSEELSEREQGGEVLSEVREIKSNILIEEDTNGEEQTEIEKQAELEGEILGSEVKECREEEEEVLCEELQQKGPKLREEVKETKHVDERVSENQQEEVTSEAVEQVRQTEETQSNTKHSMLAQEDEIQPREEEKEFVHKESETGEKEQDREELGERDGQTKQEVEEEEIRDKKNRGEVASEEVEEEEIRDKKNRGEVASEEVVGTKEEIQIEEREQEGEVHSEERENEEEGEEEERRLSEEEEQSRGKEQGGEEGQIDQEFGIPSEGEKIARGDVMEIVDRDDENPEKEHEPAEQEGEVVREVKETQLSEEKERPRVKEQNGEKLGIEQEGWISREEEMGVMSKEEEPIEQEQGWEYLEEKERPTDQEVEIRNKTHEGEVLMEEVRESKPEGEGLREEVKENEQKEEKLREETNVKEKEKESGFIQREEAMLDHSEGGVILPSEGVKEIIQKGEVLRTDFKANKQERGTQRRGKGQEGRGQGDTAPLSGDDRDEHGDHACLPPGAQTAPDHLYNVLLVGDSSVGKTSFIKRLKDGEFRSDHCATVGLDSCIHTLLIGDRRFVLQLWDTAGQERYHSITKQVFRKADGVVVMYDITSAQSFTAVRYWLTCIQEGAGDEVVVVLLANKSDSNARRAVPTHEGERLAQENRILFHECSAASGYNVTESMINLARQLKEQEEGLTGSDSEKKRVELQETQPKKKSGCC</sequence>
<feature type="compositionally biased region" description="Basic and acidic residues" evidence="3">
    <location>
        <begin position="565"/>
        <end position="583"/>
    </location>
</feature>
<feature type="compositionally biased region" description="Basic and acidic residues" evidence="3">
    <location>
        <begin position="340"/>
        <end position="357"/>
    </location>
</feature>
<keyword evidence="5" id="KW-1185">Reference proteome</keyword>
<dbReference type="SMART" id="SM00176">
    <property type="entry name" value="RAN"/>
    <property type="match status" value="1"/>
</dbReference>
<feature type="compositionally biased region" description="Basic and acidic residues" evidence="3">
    <location>
        <begin position="595"/>
        <end position="604"/>
    </location>
</feature>
<feature type="compositionally biased region" description="Basic and acidic residues" evidence="3">
    <location>
        <begin position="372"/>
        <end position="385"/>
    </location>
</feature>
<dbReference type="PROSITE" id="PS51419">
    <property type="entry name" value="RAB"/>
    <property type="match status" value="1"/>
</dbReference>
<feature type="compositionally biased region" description="Basic and acidic residues" evidence="3">
    <location>
        <begin position="464"/>
        <end position="535"/>
    </location>
</feature>
<dbReference type="PROSITE" id="PS51421">
    <property type="entry name" value="RAS"/>
    <property type="match status" value="1"/>
</dbReference>
<feature type="compositionally biased region" description="Basic and acidic residues" evidence="3">
    <location>
        <begin position="181"/>
        <end position="197"/>
    </location>
</feature>
<dbReference type="Pfam" id="PF00071">
    <property type="entry name" value="Ras"/>
    <property type="match status" value="1"/>
</dbReference>
<feature type="region of interest" description="Disordered" evidence="3">
    <location>
        <begin position="34"/>
        <end position="122"/>
    </location>
</feature>
<keyword evidence="1" id="KW-0547">Nucleotide-binding</keyword>
<feature type="compositionally biased region" description="Basic and acidic residues" evidence="3">
    <location>
        <begin position="294"/>
        <end position="330"/>
    </location>
</feature>
<dbReference type="PRINTS" id="PR00449">
    <property type="entry name" value="RASTRNSFRMNG"/>
</dbReference>
<accession>A0ABR0YHT9</accession>
<dbReference type="EMBL" id="JAHFZB010000030">
    <property type="protein sequence ID" value="KAK6471981.1"/>
    <property type="molecule type" value="Genomic_DNA"/>
</dbReference>
<feature type="compositionally biased region" description="Basic and acidic residues" evidence="3">
    <location>
        <begin position="393"/>
        <end position="452"/>
    </location>
</feature>
<dbReference type="SMART" id="SM00174">
    <property type="entry name" value="RHO"/>
    <property type="match status" value="1"/>
</dbReference>
<dbReference type="InterPro" id="IPR050227">
    <property type="entry name" value="Rab"/>
</dbReference>
<feature type="region of interest" description="Disordered" evidence="3">
    <location>
        <begin position="174"/>
        <end position="535"/>
    </location>
</feature>
<feature type="compositionally biased region" description="Basic and acidic residues" evidence="3">
    <location>
        <begin position="233"/>
        <end position="284"/>
    </location>
</feature>
<dbReference type="InterPro" id="IPR005225">
    <property type="entry name" value="Small_GTP-bd"/>
</dbReference>
<dbReference type="InterPro" id="IPR001806">
    <property type="entry name" value="Small_GTPase"/>
</dbReference>
<dbReference type="InterPro" id="IPR027417">
    <property type="entry name" value="P-loop_NTPase"/>
</dbReference>
<proteinExistence type="predicted"/>
<evidence type="ECO:0000256" key="3">
    <source>
        <dbReference type="SAM" id="MobiDB-lite"/>
    </source>
</evidence>
<dbReference type="Proteomes" id="UP001369086">
    <property type="component" value="Unassembled WGS sequence"/>
</dbReference>